<evidence type="ECO:0000313" key="4">
    <source>
        <dbReference type="Proteomes" id="UP000247702"/>
    </source>
</evidence>
<evidence type="ECO:0000256" key="1">
    <source>
        <dbReference type="SAM" id="Phobius"/>
    </source>
</evidence>
<dbReference type="Proteomes" id="UP000615446">
    <property type="component" value="Unassembled WGS sequence"/>
</dbReference>
<sequence length="238" mass="27566">MNKRIDTFACFFVPTLVISIFCVLSLVSFFFYLVGTYYPFAETQPVYENGVEIQNYAPGWLKSEQTAFIVLFVLGGIFFILAFISLGMYDDANRGLNQGLNQGLINPRLMKLNKILYFDEEVNFPQLKEKVIKLKSNELEPQLRAYQTRLMKLIAILKNKVNNDVKAIIDLYLQAHAQMITQEKENDTFAQSQLTNFEDALQSHLIKEELKTLRRQQKETLALEKHLNNLNNLLGRTR</sequence>
<comment type="caution">
    <text evidence="2">The sequence shown here is derived from an EMBL/GenBank/DDBJ whole genome shotgun (WGS) entry which is preliminary data.</text>
</comment>
<dbReference type="EMBL" id="BEXD01002846">
    <property type="protein sequence ID" value="GBB99553.1"/>
    <property type="molecule type" value="Genomic_DNA"/>
</dbReference>
<keyword evidence="4" id="KW-1185">Reference proteome</keyword>
<dbReference type="AlphaFoldDB" id="A0A2Z6RBP3"/>
<dbReference type="EMBL" id="BLAL01000300">
    <property type="protein sequence ID" value="GET01453.1"/>
    <property type="molecule type" value="Genomic_DNA"/>
</dbReference>
<evidence type="ECO:0000313" key="3">
    <source>
        <dbReference type="EMBL" id="GET01453.1"/>
    </source>
</evidence>
<organism evidence="2 4">
    <name type="scientific">Rhizophagus clarus</name>
    <dbReference type="NCBI Taxonomy" id="94130"/>
    <lineage>
        <taxon>Eukaryota</taxon>
        <taxon>Fungi</taxon>
        <taxon>Fungi incertae sedis</taxon>
        <taxon>Mucoromycota</taxon>
        <taxon>Glomeromycotina</taxon>
        <taxon>Glomeromycetes</taxon>
        <taxon>Glomerales</taxon>
        <taxon>Glomeraceae</taxon>
        <taxon>Rhizophagus</taxon>
    </lineage>
</organism>
<keyword evidence="1" id="KW-0472">Membrane</keyword>
<evidence type="ECO:0000313" key="2">
    <source>
        <dbReference type="EMBL" id="GBB99553.1"/>
    </source>
</evidence>
<feature type="transmembrane region" description="Helical" evidence="1">
    <location>
        <begin position="67"/>
        <end position="89"/>
    </location>
</feature>
<proteinExistence type="predicted"/>
<dbReference type="OrthoDB" id="10486795at2759"/>
<reference evidence="3" key="2">
    <citation type="submission" date="2019-10" db="EMBL/GenBank/DDBJ databases">
        <title>Conservation and host-specific expression of non-tandemly repeated heterogenous ribosome RNA gene in arbuscular mycorrhizal fungi.</title>
        <authorList>
            <person name="Maeda T."/>
            <person name="Kobayashi Y."/>
            <person name="Nakagawa T."/>
            <person name="Ezawa T."/>
            <person name="Yamaguchi K."/>
            <person name="Bino T."/>
            <person name="Nishimoto Y."/>
            <person name="Shigenobu S."/>
            <person name="Kawaguchi M."/>
        </authorList>
    </citation>
    <scope>NUCLEOTIDE SEQUENCE</scope>
    <source>
        <strain evidence="3">HR1</strain>
    </source>
</reference>
<keyword evidence="1" id="KW-0812">Transmembrane</keyword>
<name>A0A2Z6RBP3_9GLOM</name>
<dbReference type="Proteomes" id="UP000247702">
    <property type="component" value="Unassembled WGS sequence"/>
</dbReference>
<gene>
    <name evidence="3" type="ORF">RCL2_002786000</name>
    <name evidence="2" type="ORF">RclHR1_03560008</name>
</gene>
<protein>
    <submittedName>
        <fullName evidence="2">Uncharacterized protein</fullName>
    </submittedName>
</protein>
<reference evidence="2 4" key="1">
    <citation type="submission" date="2017-11" db="EMBL/GenBank/DDBJ databases">
        <title>The genome of Rhizophagus clarus HR1 reveals common genetic basis of auxotrophy among arbuscular mycorrhizal fungi.</title>
        <authorList>
            <person name="Kobayashi Y."/>
        </authorList>
    </citation>
    <scope>NUCLEOTIDE SEQUENCE [LARGE SCALE GENOMIC DNA]</scope>
    <source>
        <strain evidence="2 4">HR1</strain>
    </source>
</reference>
<keyword evidence="1" id="KW-1133">Transmembrane helix</keyword>
<feature type="transmembrane region" description="Helical" evidence="1">
    <location>
        <begin position="7"/>
        <end position="34"/>
    </location>
</feature>
<accession>A0A2Z6RBP3</accession>